<dbReference type="SUPFAM" id="SSF101148">
    <property type="entry name" value="Plant invertase/pectin methylesterase inhibitor"/>
    <property type="match status" value="1"/>
</dbReference>
<dbReference type="GO" id="GO:0045490">
    <property type="term" value="P:pectin catabolic process"/>
    <property type="evidence" value="ECO:0007669"/>
    <property type="project" value="UniProtKB-UniPathway"/>
</dbReference>
<gene>
    <name evidence="7" type="primary">PME12_1</name>
    <name evidence="7" type="ORF">g.98279</name>
</gene>
<evidence type="ECO:0000256" key="5">
    <source>
        <dbReference type="ARBA" id="ARBA00023085"/>
    </source>
</evidence>
<comment type="similarity">
    <text evidence="2">In the N-terminal section; belongs to the PMEI family.</text>
</comment>
<sequence>QDFPPHLPSPPRVQCRLQSLQTLPSSMASSPSHLPSTTLPLVLLPLLLIAIPPSLSTASSSSPSTTSTDARLTAIRTLCRSTPHPDDCFDSLKLSITININPSILGYVFQSLRSAIAEAAKLSDLFTPSSAGVVEKLRGSLQDCRELHQSTLSCLEKSASLVQSRGKLSDVRTQLSAALTNRATCLEGLAGASGPGKPALLASVAAAYKHVTNSLSLLPKEAAPNHRRRHLGGADGDWFPAWVSRRARRLLQSGGGDDDHGYDPGSILTVAGDGSGNFTTVGAAIAFAPNNSDDRTIIIVRAGTYQENVEVPSNKTNIVLLGDGCDVTVIRARRSAGDGWTTFRSATVAVSGEGFLARDIAFDNAAGAAKGQAVALRVNADLVALYRCAMTGHQDTLYA</sequence>
<organism evidence="7">
    <name type="scientific">Anthurium amnicola</name>
    <dbReference type="NCBI Taxonomy" id="1678845"/>
    <lineage>
        <taxon>Eukaryota</taxon>
        <taxon>Viridiplantae</taxon>
        <taxon>Streptophyta</taxon>
        <taxon>Embryophyta</taxon>
        <taxon>Tracheophyta</taxon>
        <taxon>Spermatophyta</taxon>
        <taxon>Magnoliopsida</taxon>
        <taxon>Liliopsida</taxon>
        <taxon>Araceae</taxon>
        <taxon>Pothoideae</taxon>
        <taxon>Potheae</taxon>
        <taxon>Anthurium</taxon>
    </lineage>
</organism>
<dbReference type="InterPro" id="IPR035513">
    <property type="entry name" value="Invertase/methylesterase_inhib"/>
</dbReference>
<evidence type="ECO:0000256" key="1">
    <source>
        <dbReference type="ARBA" id="ARBA00005184"/>
    </source>
</evidence>
<feature type="domain" description="Pectinesterase inhibitor" evidence="6">
    <location>
        <begin position="70"/>
        <end position="217"/>
    </location>
</feature>
<dbReference type="InterPro" id="IPR012334">
    <property type="entry name" value="Pectin_lyas_fold"/>
</dbReference>
<dbReference type="SMART" id="SM00856">
    <property type="entry name" value="PMEI"/>
    <property type="match status" value="1"/>
</dbReference>
<dbReference type="GO" id="GO:0042545">
    <property type="term" value="P:cell wall modification"/>
    <property type="evidence" value="ECO:0007669"/>
    <property type="project" value="InterPro"/>
</dbReference>
<evidence type="ECO:0000256" key="4">
    <source>
        <dbReference type="ARBA" id="ARBA00022801"/>
    </source>
</evidence>
<dbReference type="Pfam" id="PF04043">
    <property type="entry name" value="PMEI"/>
    <property type="match status" value="1"/>
</dbReference>
<feature type="non-terminal residue" evidence="7">
    <location>
        <position position="399"/>
    </location>
</feature>
<dbReference type="CDD" id="cd15798">
    <property type="entry name" value="PMEI-like_3"/>
    <property type="match status" value="1"/>
</dbReference>
<dbReference type="AlphaFoldDB" id="A0A1D1Z737"/>
<reference evidence="7" key="1">
    <citation type="submission" date="2015-07" db="EMBL/GenBank/DDBJ databases">
        <title>Transcriptome Assembly of Anthurium amnicola.</title>
        <authorList>
            <person name="Suzuki J."/>
        </authorList>
    </citation>
    <scope>NUCLEOTIDE SEQUENCE</scope>
</reference>
<protein>
    <submittedName>
        <fullName evidence="7">Putative pectinesterase/pectinesterase inhibitor 12</fullName>
    </submittedName>
</protein>
<dbReference type="GO" id="GO:0030599">
    <property type="term" value="F:pectinesterase activity"/>
    <property type="evidence" value="ECO:0007669"/>
    <property type="project" value="InterPro"/>
</dbReference>
<evidence type="ECO:0000256" key="3">
    <source>
        <dbReference type="ARBA" id="ARBA00007786"/>
    </source>
</evidence>
<comment type="similarity">
    <text evidence="3">In the C-terminal section; belongs to the pectinesterase family.</text>
</comment>
<feature type="non-terminal residue" evidence="7">
    <location>
        <position position="1"/>
    </location>
</feature>
<proteinExistence type="inferred from homology"/>
<comment type="pathway">
    <text evidence="1">Glycan metabolism; pectin degradation; 2-dehydro-3-deoxy-D-gluconate from pectin: step 1/5.</text>
</comment>
<dbReference type="Pfam" id="PF01095">
    <property type="entry name" value="Pectinesterase"/>
    <property type="match status" value="1"/>
</dbReference>
<evidence type="ECO:0000256" key="2">
    <source>
        <dbReference type="ARBA" id="ARBA00006027"/>
    </source>
</evidence>
<keyword evidence="4" id="KW-0378">Hydrolase</keyword>
<dbReference type="InterPro" id="IPR000070">
    <property type="entry name" value="Pectinesterase_cat"/>
</dbReference>
<dbReference type="SUPFAM" id="SSF51126">
    <property type="entry name" value="Pectin lyase-like"/>
    <property type="match status" value="1"/>
</dbReference>
<dbReference type="Gene3D" id="2.160.20.10">
    <property type="entry name" value="Single-stranded right-handed beta-helix, Pectin lyase-like"/>
    <property type="match status" value="1"/>
</dbReference>
<name>A0A1D1Z737_9ARAE</name>
<dbReference type="Gene3D" id="1.20.140.40">
    <property type="entry name" value="Invertase/pectin methylesterase inhibitor family protein"/>
    <property type="match status" value="1"/>
</dbReference>
<dbReference type="EMBL" id="GDJX01005262">
    <property type="protein sequence ID" value="JAT62674.1"/>
    <property type="molecule type" value="Transcribed_RNA"/>
</dbReference>
<dbReference type="InterPro" id="IPR006501">
    <property type="entry name" value="Pectinesterase_inhib_dom"/>
</dbReference>
<accession>A0A1D1Z737</accession>
<keyword evidence="5" id="KW-0063">Aspartyl esterase</keyword>
<dbReference type="UniPathway" id="UPA00545">
    <property type="reaction ID" value="UER00823"/>
</dbReference>
<dbReference type="PANTHER" id="PTHR31707">
    <property type="entry name" value="PECTINESTERASE"/>
    <property type="match status" value="1"/>
</dbReference>
<evidence type="ECO:0000259" key="6">
    <source>
        <dbReference type="SMART" id="SM00856"/>
    </source>
</evidence>
<dbReference type="NCBIfam" id="TIGR01614">
    <property type="entry name" value="PME_inhib"/>
    <property type="match status" value="1"/>
</dbReference>
<evidence type="ECO:0000313" key="7">
    <source>
        <dbReference type="EMBL" id="JAT62674.1"/>
    </source>
</evidence>
<dbReference type="GO" id="GO:0004857">
    <property type="term" value="F:enzyme inhibitor activity"/>
    <property type="evidence" value="ECO:0007669"/>
    <property type="project" value="InterPro"/>
</dbReference>
<dbReference type="InterPro" id="IPR011050">
    <property type="entry name" value="Pectin_lyase_fold/virulence"/>
</dbReference>